<keyword evidence="3" id="KW-1185">Reference proteome</keyword>
<sequence>MIAPYATYCNCVHTSPVLTEARGAPPEIPEDTARELPQSKPPPTTLSGSIPGEPGPAKRREPTTGSPGPRDPTDQQGPSRFSQVPRPYLPPRHTPVHFF</sequence>
<comment type="caution">
    <text evidence="2">The sequence shown here is derived from an EMBL/GenBank/DDBJ whole genome shotgun (WGS) entry which is preliminary data.</text>
</comment>
<organism evidence="2 3">
    <name type="scientific">Crenichthys baileyi</name>
    <name type="common">White River springfish</name>
    <dbReference type="NCBI Taxonomy" id="28760"/>
    <lineage>
        <taxon>Eukaryota</taxon>
        <taxon>Metazoa</taxon>
        <taxon>Chordata</taxon>
        <taxon>Craniata</taxon>
        <taxon>Vertebrata</taxon>
        <taxon>Euteleostomi</taxon>
        <taxon>Actinopterygii</taxon>
        <taxon>Neopterygii</taxon>
        <taxon>Teleostei</taxon>
        <taxon>Neoteleostei</taxon>
        <taxon>Acanthomorphata</taxon>
        <taxon>Ovalentaria</taxon>
        <taxon>Atherinomorphae</taxon>
        <taxon>Cyprinodontiformes</taxon>
        <taxon>Goodeidae</taxon>
        <taxon>Crenichthys</taxon>
    </lineage>
</organism>
<gene>
    <name evidence="2" type="ORF">CRENBAI_000534</name>
</gene>
<evidence type="ECO:0000313" key="2">
    <source>
        <dbReference type="EMBL" id="KAK5608338.1"/>
    </source>
</evidence>
<evidence type="ECO:0000313" key="3">
    <source>
        <dbReference type="Proteomes" id="UP001311232"/>
    </source>
</evidence>
<feature type="region of interest" description="Disordered" evidence="1">
    <location>
        <begin position="14"/>
        <end position="99"/>
    </location>
</feature>
<accession>A0AAV9RHA5</accession>
<proteinExistence type="predicted"/>
<dbReference type="Proteomes" id="UP001311232">
    <property type="component" value="Unassembled WGS sequence"/>
</dbReference>
<dbReference type="EMBL" id="JAHHUM010001823">
    <property type="protein sequence ID" value="KAK5608338.1"/>
    <property type="molecule type" value="Genomic_DNA"/>
</dbReference>
<name>A0AAV9RHA5_9TELE</name>
<evidence type="ECO:0000256" key="1">
    <source>
        <dbReference type="SAM" id="MobiDB-lite"/>
    </source>
</evidence>
<protein>
    <submittedName>
        <fullName evidence="2">Uncharacterized protein</fullName>
    </submittedName>
</protein>
<dbReference type="AlphaFoldDB" id="A0AAV9RHA5"/>
<reference evidence="2 3" key="1">
    <citation type="submission" date="2021-06" db="EMBL/GenBank/DDBJ databases">
        <authorList>
            <person name="Palmer J.M."/>
        </authorList>
    </citation>
    <scope>NUCLEOTIDE SEQUENCE [LARGE SCALE GENOMIC DNA]</scope>
    <source>
        <strain evidence="2 3">MEX-2019</strain>
        <tissue evidence="2">Muscle</tissue>
    </source>
</reference>